<evidence type="ECO:0000256" key="2">
    <source>
        <dbReference type="ARBA" id="ARBA00023315"/>
    </source>
</evidence>
<accession>A0A2S8FVA3</accession>
<feature type="domain" description="N-acetyltransferase" evidence="3">
    <location>
        <begin position="4"/>
        <end position="145"/>
    </location>
</feature>
<evidence type="ECO:0000259" key="3">
    <source>
        <dbReference type="PROSITE" id="PS51186"/>
    </source>
</evidence>
<dbReference type="EMBL" id="PUHY01000006">
    <property type="protein sequence ID" value="PQO36108.1"/>
    <property type="molecule type" value="Genomic_DNA"/>
</dbReference>
<dbReference type="InterPro" id="IPR016181">
    <property type="entry name" value="Acyl_CoA_acyltransferase"/>
</dbReference>
<keyword evidence="1 4" id="KW-0808">Transferase</keyword>
<dbReference type="GO" id="GO:0016747">
    <property type="term" value="F:acyltransferase activity, transferring groups other than amino-acyl groups"/>
    <property type="evidence" value="ECO:0007669"/>
    <property type="project" value="InterPro"/>
</dbReference>
<protein>
    <submittedName>
        <fullName evidence="4">GNAT family N-acetyltransferase</fullName>
    </submittedName>
</protein>
<dbReference type="Proteomes" id="UP000238322">
    <property type="component" value="Unassembled WGS sequence"/>
</dbReference>
<gene>
    <name evidence="4" type="ORF">C5Y83_09315</name>
</gene>
<dbReference type="Pfam" id="PF13673">
    <property type="entry name" value="Acetyltransf_10"/>
    <property type="match status" value="1"/>
</dbReference>
<dbReference type="SUPFAM" id="SSF55729">
    <property type="entry name" value="Acyl-CoA N-acyltransferases (Nat)"/>
    <property type="match status" value="1"/>
</dbReference>
<proteinExistence type="predicted"/>
<reference evidence="4 5" key="1">
    <citation type="submission" date="2018-02" db="EMBL/GenBank/DDBJ databases">
        <title>Comparative genomes isolates from brazilian mangrove.</title>
        <authorList>
            <person name="Araujo J.E."/>
            <person name="Taketani R.G."/>
            <person name="Silva M.C.P."/>
            <person name="Loureco M.V."/>
            <person name="Andreote F.D."/>
        </authorList>
    </citation>
    <scope>NUCLEOTIDE SEQUENCE [LARGE SCALE GENOMIC DNA]</scope>
    <source>
        <strain evidence="4 5">Hex-1 MGV</strain>
    </source>
</reference>
<dbReference type="Gene3D" id="3.40.630.30">
    <property type="match status" value="1"/>
</dbReference>
<evidence type="ECO:0000313" key="5">
    <source>
        <dbReference type="Proteomes" id="UP000238322"/>
    </source>
</evidence>
<dbReference type="PROSITE" id="PS51186">
    <property type="entry name" value="GNAT"/>
    <property type="match status" value="1"/>
</dbReference>
<comment type="caution">
    <text evidence="4">The sequence shown here is derived from an EMBL/GenBank/DDBJ whole genome shotgun (WGS) entry which is preliminary data.</text>
</comment>
<keyword evidence="2" id="KW-0012">Acyltransferase</keyword>
<dbReference type="InterPro" id="IPR000182">
    <property type="entry name" value="GNAT_dom"/>
</dbReference>
<dbReference type="OrthoDB" id="9796171at2"/>
<dbReference type="CDD" id="cd04301">
    <property type="entry name" value="NAT_SF"/>
    <property type="match status" value="1"/>
</dbReference>
<organism evidence="4 5">
    <name type="scientific">Blastopirellula marina</name>
    <dbReference type="NCBI Taxonomy" id="124"/>
    <lineage>
        <taxon>Bacteria</taxon>
        <taxon>Pseudomonadati</taxon>
        <taxon>Planctomycetota</taxon>
        <taxon>Planctomycetia</taxon>
        <taxon>Pirellulales</taxon>
        <taxon>Pirellulaceae</taxon>
        <taxon>Blastopirellula</taxon>
    </lineage>
</organism>
<evidence type="ECO:0000256" key="1">
    <source>
        <dbReference type="ARBA" id="ARBA00022679"/>
    </source>
</evidence>
<dbReference type="RefSeq" id="WP_105329397.1">
    <property type="nucleotide sequence ID" value="NZ_PUHY01000006.1"/>
</dbReference>
<sequence>MSTVHILPVPFFSELANLAMGLRREVFVLEQNVPEEEEYDALDPTSQHYVAIYKGNVVATARVIHGDQATRISRFAVRKSQRGTGVGAKLMAFIMQHLSEAGHEKVFLNSQEDKIGFYAKHGFAAYGDVFYECEIPHRRMTNWGSA</sequence>
<evidence type="ECO:0000313" key="4">
    <source>
        <dbReference type="EMBL" id="PQO36108.1"/>
    </source>
</evidence>
<dbReference type="InterPro" id="IPR050832">
    <property type="entry name" value="Bact_Acetyltransf"/>
</dbReference>
<dbReference type="PANTHER" id="PTHR43877">
    <property type="entry name" value="AMINOALKYLPHOSPHONATE N-ACETYLTRANSFERASE-RELATED-RELATED"/>
    <property type="match status" value="1"/>
</dbReference>
<dbReference type="AlphaFoldDB" id="A0A2S8FVA3"/>
<name>A0A2S8FVA3_9BACT</name>